<protein>
    <submittedName>
        <fullName evidence="1">Uncharacterized protein</fullName>
    </submittedName>
</protein>
<proteinExistence type="predicted"/>
<gene>
    <name evidence="1" type="ORF">SMRZ_LOCUS13663</name>
</gene>
<sequence>MTKMTVILRRLKGSTKRTLFSLKRKVDEFMIPL</sequence>
<evidence type="ECO:0000313" key="1">
    <source>
        <dbReference type="EMBL" id="VDP07645.1"/>
    </source>
</evidence>
<name>A0A3P8BMD0_9TREM</name>
<keyword evidence="2" id="KW-1185">Reference proteome</keyword>
<dbReference type="EMBL" id="UZAI01010730">
    <property type="protein sequence ID" value="VDP07645.1"/>
    <property type="molecule type" value="Genomic_DNA"/>
</dbReference>
<evidence type="ECO:0000313" key="2">
    <source>
        <dbReference type="Proteomes" id="UP000277204"/>
    </source>
</evidence>
<dbReference type="AlphaFoldDB" id="A0A3P8BMD0"/>
<reference evidence="1 2" key="1">
    <citation type="submission" date="2018-11" db="EMBL/GenBank/DDBJ databases">
        <authorList>
            <consortium name="Pathogen Informatics"/>
        </authorList>
    </citation>
    <scope>NUCLEOTIDE SEQUENCE [LARGE SCALE GENOMIC DNA]</scope>
    <source>
        <strain evidence="1 2">Zambia</strain>
    </source>
</reference>
<accession>A0A3P8BMD0</accession>
<organism evidence="1 2">
    <name type="scientific">Schistosoma margrebowiei</name>
    <dbReference type="NCBI Taxonomy" id="48269"/>
    <lineage>
        <taxon>Eukaryota</taxon>
        <taxon>Metazoa</taxon>
        <taxon>Spiralia</taxon>
        <taxon>Lophotrochozoa</taxon>
        <taxon>Platyhelminthes</taxon>
        <taxon>Trematoda</taxon>
        <taxon>Digenea</taxon>
        <taxon>Strigeidida</taxon>
        <taxon>Schistosomatoidea</taxon>
        <taxon>Schistosomatidae</taxon>
        <taxon>Schistosoma</taxon>
    </lineage>
</organism>
<dbReference type="Proteomes" id="UP000277204">
    <property type="component" value="Unassembled WGS sequence"/>
</dbReference>